<evidence type="ECO:0000256" key="2">
    <source>
        <dbReference type="ARBA" id="ARBA00022525"/>
    </source>
</evidence>
<dbReference type="AlphaFoldDB" id="A0A131XLS7"/>
<protein>
    <recommendedName>
        <fullName evidence="6">Evasin</fullName>
    </recommendedName>
</protein>
<evidence type="ECO:0000256" key="1">
    <source>
        <dbReference type="ARBA" id="ARBA00004613"/>
    </source>
</evidence>
<keyword evidence="3 6" id="KW-0732">Signal</keyword>
<dbReference type="Gene3D" id="2.30.130.100">
    <property type="match status" value="1"/>
</dbReference>
<evidence type="ECO:0000256" key="6">
    <source>
        <dbReference type="RuleBase" id="RU369006"/>
    </source>
</evidence>
<evidence type="ECO:0000313" key="8">
    <source>
        <dbReference type="EMBL" id="JAP67155.1"/>
    </source>
</evidence>
<comment type="function">
    <text evidence="6">Salivary chemokine-binding protein which binds to host chemokines.</text>
</comment>
<reference evidence="8" key="1">
    <citation type="journal article" date="2017" name="Ticks Tick Borne Dis.">
        <title>An insight into the sialome of Hyalomma excavatum.</title>
        <authorList>
            <person name="Ribeiro J.M."/>
            <person name="Slovak M."/>
            <person name="Francischetti I.M."/>
        </authorList>
    </citation>
    <scope>NUCLEOTIDE SEQUENCE</scope>
    <source>
        <strain evidence="8">Samish</strain>
        <tissue evidence="8">Salivary glands</tissue>
    </source>
</reference>
<dbReference type="GO" id="GO:0019957">
    <property type="term" value="F:C-C chemokine binding"/>
    <property type="evidence" value="ECO:0007669"/>
    <property type="project" value="InterPro"/>
</dbReference>
<feature type="signal peptide" evidence="7">
    <location>
        <begin position="1"/>
        <end position="21"/>
    </location>
</feature>
<evidence type="ECO:0000256" key="5">
    <source>
        <dbReference type="ARBA" id="ARBA00023180"/>
    </source>
</evidence>
<keyword evidence="5 6" id="KW-0325">Glycoprotein</keyword>
<comment type="subcellular location">
    <subcellularLocation>
        <location evidence="1 6">Secreted</location>
    </subcellularLocation>
</comment>
<keyword evidence="2 6" id="KW-0964">Secreted</keyword>
<name>A0A131XLS7_9ACAR</name>
<sequence length="160" mass="17900">QYWFILAALLYAGQWTLGTCAGYSGQYYDDGGYSDEYGYGGGNPHYYGSSGQDPKPCNCSENRCSFGVLRTANESLITNCTLDCNPIHIMNDSLPCLFNTSVRYDDMQVGQNYTCDRGQCQNGTCVLTSSKVTCWLPREHFNNAPHVIVNSTKTRKPRRE</sequence>
<dbReference type="Pfam" id="PF19429">
    <property type="entry name" value="EVA_Class_A"/>
    <property type="match status" value="1"/>
</dbReference>
<dbReference type="EMBL" id="GEFH01001426">
    <property type="protein sequence ID" value="JAP67155.1"/>
    <property type="molecule type" value="mRNA"/>
</dbReference>
<evidence type="ECO:0000256" key="4">
    <source>
        <dbReference type="ARBA" id="ARBA00023157"/>
    </source>
</evidence>
<proteinExistence type="evidence at transcript level"/>
<evidence type="ECO:0000256" key="7">
    <source>
        <dbReference type="SAM" id="SignalP"/>
    </source>
</evidence>
<evidence type="ECO:0000256" key="3">
    <source>
        <dbReference type="ARBA" id="ARBA00022729"/>
    </source>
</evidence>
<keyword evidence="4 6" id="KW-1015">Disulfide bond</keyword>
<feature type="non-terminal residue" evidence="8">
    <location>
        <position position="1"/>
    </location>
</feature>
<accession>A0A131XLS7</accession>
<organism evidence="8">
    <name type="scientific">Hyalomma excavatum</name>
    <dbReference type="NCBI Taxonomy" id="257692"/>
    <lineage>
        <taxon>Eukaryota</taxon>
        <taxon>Metazoa</taxon>
        <taxon>Ecdysozoa</taxon>
        <taxon>Arthropoda</taxon>
        <taxon>Chelicerata</taxon>
        <taxon>Arachnida</taxon>
        <taxon>Acari</taxon>
        <taxon>Parasitiformes</taxon>
        <taxon>Ixodida</taxon>
        <taxon>Ixodoidea</taxon>
        <taxon>Ixodidae</taxon>
        <taxon>Hyalomminae</taxon>
        <taxon>Hyalomma</taxon>
    </lineage>
</organism>
<dbReference type="GO" id="GO:0005576">
    <property type="term" value="C:extracellular region"/>
    <property type="evidence" value="ECO:0007669"/>
    <property type="project" value="UniProtKB-SubCell"/>
</dbReference>
<dbReference type="InterPro" id="IPR045797">
    <property type="entry name" value="EVA_Class_A"/>
</dbReference>
<feature type="chain" id="PRO_5007283930" description="Evasin" evidence="7">
    <location>
        <begin position="22"/>
        <end position="160"/>
    </location>
</feature>